<evidence type="ECO:0000313" key="2">
    <source>
        <dbReference type="EMBL" id="CAA9293746.1"/>
    </source>
</evidence>
<protein>
    <submittedName>
        <fullName evidence="2">Hypothetical radical SAM family enzyme in heat shock gene cluster, similarity with CPO of BS HemN-type</fullName>
    </submittedName>
</protein>
<feature type="compositionally biased region" description="Basic residues" evidence="1">
    <location>
        <begin position="181"/>
        <end position="192"/>
    </location>
</feature>
<feature type="region of interest" description="Disordered" evidence="1">
    <location>
        <begin position="55"/>
        <end position="151"/>
    </location>
</feature>
<dbReference type="AlphaFoldDB" id="A0A6J4K214"/>
<feature type="compositionally biased region" description="Low complexity" evidence="1">
    <location>
        <begin position="240"/>
        <end position="249"/>
    </location>
</feature>
<feature type="compositionally biased region" description="Basic residues" evidence="1">
    <location>
        <begin position="400"/>
        <end position="412"/>
    </location>
</feature>
<feature type="compositionally biased region" description="Basic residues" evidence="1">
    <location>
        <begin position="55"/>
        <end position="72"/>
    </location>
</feature>
<feature type="compositionally biased region" description="Low complexity" evidence="1">
    <location>
        <begin position="1"/>
        <end position="13"/>
    </location>
</feature>
<feature type="region of interest" description="Disordered" evidence="1">
    <location>
        <begin position="1"/>
        <end position="37"/>
    </location>
</feature>
<feature type="region of interest" description="Disordered" evidence="1">
    <location>
        <begin position="165"/>
        <end position="263"/>
    </location>
</feature>
<organism evidence="2">
    <name type="scientific">uncultured Mycobacteriales bacterium</name>
    <dbReference type="NCBI Taxonomy" id="581187"/>
    <lineage>
        <taxon>Bacteria</taxon>
        <taxon>Bacillati</taxon>
        <taxon>Actinomycetota</taxon>
        <taxon>Actinomycetes</taxon>
        <taxon>Mycobacteriales</taxon>
        <taxon>environmental samples</taxon>
    </lineage>
</organism>
<evidence type="ECO:0000256" key="1">
    <source>
        <dbReference type="SAM" id="MobiDB-lite"/>
    </source>
</evidence>
<feature type="compositionally biased region" description="Basic residues" evidence="1">
    <location>
        <begin position="16"/>
        <end position="29"/>
    </location>
</feature>
<dbReference type="EMBL" id="CADCTP010000453">
    <property type="protein sequence ID" value="CAA9293746.1"/>
    <property type="molecule type" value="Genomic_DNA"/>
</dbReference>
<reference evidence="2" key="1">
    <citation type="submission" date="2020-02" db="EMBL/GenBank/DDBJ databases">
        <authorList>
            <person name="Meier V. D."/>
        </authorList>
    </citation>
    <scope>NUCLEOTIDE SEQUENCE</scope>
    <source>
        <strain evidence="2">AVDCRST_MAG41</strain>
    </source>
</reference>
<feature type="compositionally biased region" description="Low complexity" evidence="1">
    <location>
        <begin position="381"/>
        <end position="394"/>
    </location>
</feature>
<feature type="non-terminal residue" evidence="2">
    <location>
        <position position="412"/>
    </location>
</feature>
<keyword evidence="2" id="KW-0346">Stress response</keyword>
<feature type="non-terminal residue" evidence="2">
    <location>
        <position position="1"/>
    </location>
</feature>
<gene>
    <name evidence="2" type="ORF">AVDCRST_MAG41-4656</name>
</gene>
<feature type="compositionally biased region" description="Basic residues" evidence="1">
    <location>
        <begin position="298"/>
        <end position="312"/>
    </location>
</feature>
<proteinExistence type="predicted"/>
<feature type="compositionally biased region" description="Basic residues" evidence="1">
    <location>
        <begin position="250"/>
        <end position="260"/>
    </location>
</feature>
<feature type="region of interest" description="Disordered" evidence="1">
    <location>
        <begin position="297"/>
        <end position="412"/>
    </location>
</feature>
<sequence>GTLCGRALPTPGRRPGPGRRRPALRRPARARPQPVRDLRARAVLHDTVRLLRLHHLHRRGTGPGRIPRRVRGHRDAGAAAGPARARRAAAEGRDRVLRRRHADAAARRPPRLGAAGDRRPLRPGARGRGDHRGQPGVGHPGLPVPAAGGRLHPGLLRDAVGVAARAAGPGPPAHPRAGGRGGRRGAARRVRPRQPGPDLRHAGRGRGGLAAVPGHRGGGRPGPRLGVRAGGRGGHRDGPPGRAGRAAGAGRRRAGRPVRPGRRDAVPLRLRLVRGLQLGPRHRRPLPAQPALLDRRRLVGRRAGRAQPRRRGALVERAAPGAVRVPAARRGEPGGRPGDAGAAGAADGDDDARAAAARGAVGPGAVGARPGGGRGRRRVRPAGPAGPRAGPGRADPARPPARRRGGPRPHRL</sequence>
<feature type="compositionally biased region" description="Low complexity" evidence="1">
    <location>
        <begin position="315"/>
        <end position="328"/>
    </location>
</feature>
<name>A0A6J4K214_9ACTN</name>
<feature type="compositionally biased region" description="Gly residues" evidence="1">
    <location>
        <begin position="361"/>
        <end position="373"/>
    </location>
</feature>
<accession>A0A6J4K214</accession>